<sequence>MINGHLVNLFARTNSIFRTK</sequence>
<dbReference type="Gramene" id="OMERI04G11830.1">
    <property type="protein sequence ID" value="OMERI04G11830.1"/>
    <property type="gene ID" value="OMERI04G11830"/>
</dbReference>
<proteinExistence type="predicted"/>
<name>A0A0E0DEH1_9ORYZ</name>
<dbReference type="EnsemblPlants" id="OMERI04G11830.1">
    <property type="protein sequence ID" value="OMERI04G11830.1"/>
    <property type="gene ID" value="OMERI04G11830"/>
</dbReference>
<keyword evidence="2" id="KW-1185">Reference proteome</keyword>
<dbReference type="Proteomes" id="UP000008021">
    <property type="component" value="Chromosome 4"/>
</dbReference>
<organism evidence="1">
    <name type="scientific">Oryza meridionalis</name>
    <dbReference type="NCBI Taxonomy" id="40149"/>
    <lineage>
        <taxon>Eukaryota</taxon>
        <taxon>Viridiplantae</taxon>
        <taxon>Streptophyta</taxon>
        <taxon>Embryophyta</taxon>
        <taxon>Tracheophyta</taxon>
        <taxon>Spermatophyta</taxon>
        <taxon>Magnoliopsida</taxon>
        <taxon>Liliopsida</taxon>
        <taxon>Poales</taxon>
        <taxon>Poaceae</taxon>
        <taxon>BOP clade</taxon>
        <taxon>Oryzoideae</taxon>
        <taxon>Oryzeae</taxon>
        <taxon>Oryzinae</taxon>
        <taxon>Oryza</taxon>
    </lineage>
</organism>
<dbReference type="HOGENOM" id="CLU_3428756_0_0_1"/>
<evidence type="ECO:0000313" key="2">
    <source>
        <dbReference type="Proteomes" id="UP000008021"/>
    </source>
</evidence>
<dbReference type="AlphaFoldDB" id="A0A0E0DEH1"/>
<reference evidence="1" key="2">
    <citation type="submission" date="2018-05" db="EMBL/GenBank/DDBJ databases">
        <title>OmerRS3 (Oryza meridionalis Reference Sequence Version 3).</title>
        <authorList>
            <person name="Zhang J."/>
            <person name="Kudrna D."/>
            <person name="Lee S."/>
            <person name="Talag J."/>
            <person name="Welchert J."/>
            <person name="Wing R.A."/>
        </authorList>
    </citation>
    <scope>NUCLEOTIDE SEQUENCE [LARGE SCALE GENOMIC DNA]</scope>
    <source>
        <strain evidence="1">cv. OR44</strain>
    </source>
</reference>
<accession>A0A0E0DEH1</accession>
<protein>
    <submittedName>
        <fullName evidence="1">Uncharacterized protein</fullName>
    </submittedName>
</protein>
<reference evidence="1" key="1">
    <citation type="submission" date="2015-04" db="UniProtKB">
        <authorList>
            <consortium name="EnsemblPlants"/>
        </authorList>
    </citation>
    <scope>IDENTIFICATION</scope>
</reference>
<evidence type="ECO:0000313" key="1">
    <source>
        <dbReference type="EnsemblPlants" id="OMERI04G11830.1"/>
    </source>
</evidence>